<evidence type="ECO:0000313" key="1">
    <source>
        <dbReference type="EMBL" id="TKI91229.1"/>
    </source>
</evidence>
<protein>
    <submittedName>
        <fullName evidence="1">Glutathionylspermidine synthase</fullName>
    </submittedName>
</protein>
<dbReference type="Proteomes" id="UP000305222">
    <property type="component" value="Unassembled WGS sequence"/>
</dbReference>
<feature type="non-terminal residue" evidence="1">
    <location>
        <position position="50"/>
    </location>
</feature>
<dbReference type="EMBL" id="SZON01001405">
    <property type="protein sequence ID" value="TKI91229.1"/>
    <property type="molecule type" value="Genomic_DNA"/>
</dbReference>
<gene>
    <name evidence="1" type="ORF">FC699_22455</name>
</gene>
<organism evidence="1 2">
    <name type="scientific">Bacillus wiedmannii</name>
    <dbReference type="NCBI Taxonomy" id="1890302"/>
    <lineage>
        <taxon>Bacteria</taxon>
        <taxon>Bacillati</taxon>
        <taxon>Bacillota</taxon>
        <taxon>Bacilli</taxon>
        <taxon>Bacillales</taxon>
        <taxon>Bacillaceae</taxon>
        <taxon>Bacillus</taxon>
        <taxon>Bacillus cereus group</taxon>
    </lineage>
</organism>
<proteinExistence type="predicted"/>
<evidence type="ECO:0000313" key="2">
    <source>
        <dbReference type="Proteomes" id="UP000305222"/>
    </source>
</evidence>
<comment type="caution">
    <text evidence="1">The sequence shown here is derived from an EMBL/GenBank/DDBJ whole genome shotgun (WGS) entry which is preliminary data.</text>
</comment>
<accession>A0A4U3ATL1</accession>
<name>A0A4U3ATL1_9BACI</name>
<reference evidence="1 2" key="1">
    <citation type="journal article" date="2019" name="Environ. Microbiol.">
        <title>An active ?-lactamase is a part of an orchestrated cell wall stress resistance network of Bacillus subtilis and related rhizosphere species.</title>
        <authorList>
            <person name="Bucher T."/>
            <person name="Keren-Paz A."/>
            <person name="Hausser J."/>
            <person name="Olender T."/>
            <person name="Cytryn E."/>
            <person name="Kolodkin-Gal I."/>
        </authorList>
    </citation>
    <scope>NUCLEOTIDE SEQUENCE [LARGE SCALE GENOMIC DNA]</scope>
    <source>
        <strain evidence="1 2">I5</strain>
    </source>
</reference>
<sequence length="50" mass="6102">MYTEQEQKEYMKVWFSLAEEAGRNGFTWPSLLENEEWNQYMATGMYRMPV</sequence>
<dbReference type="AlphaFoldDB" id="A0A4U3ATL1"/>